<gene>
    <name evidence="4" type="ORF">EAJ03_11700</name>
    <name evidence="2" type="ORF">F2Z23_12300</name>
    <name evidence="3" type="ORF">HF841_09650</name>
</gene>
<proteinExistence type="predicted"/>
<evidence type="ECO:0000313" key="3">
    <source>
        <dbReference type="EMBL" id="NME86283.1"/>
    </source>
</evidence>
<dbReference type="EMBL" id="VVZX01000016">
    <property type="protein sequence ID" value="KAA5273181.1"/>
    <property type="molecule type" value="Genomic_DNA"/>
</dbReference>
<protein>
    <submittedName>
        <fullName evidence="2">Glycosyltransferase family 4 protein</fullName>
    </submittedName>
</protein>
<reference evidence="4 5" key="2">
    <citation type="journal article" date="2019" name="Science, e1252229">
        <title>Invertible promoters mediate bacterial phase variation, antibiotic resistance, and host adaptation in the gut.</title>
        <authorList>
            <person name="Jiang X."/>
            <person name="Hall A.B."/>
            <person name="Arthur T.D."/>
            <person name="Plichta D.R."/>
            <person name="Covington C.T."/>
            <person name="Poyet M."/>
            <person name="Crothers J."/>
            <person name="Moses P.L."/>
            <person name="Tolonen A.C."/>
            <person name="Vlamakis H."/>
            <person name="Alm E.J."/>
            <person name="Xavier R.J."/>
        </authorList>
    </citation>
    <scope>NUCLEOTIDE SEQUENCE [LARGE SCALE GENOMIC DNA]</scope>
    <source>
        <strain evidence="4">Bj_0095</strain>
        <strain evidence="5">bj_0095</strain>
    </source>
</reference>
<dbReference type="Proteomes" id="UP000291917">
    <property type="component" value="Unassembled WGS sequence"/>
</dbReference>
<dbReference type="EMBL" id="RCXL01000017">
    <property type="protein sequence ID" value="RYT72548.1"/>
    <property type="molecule type" value="Genomic_DNA"/>
</dbReference>
<organism evidence="4 5">
    <name type="scientific">Bacteroides eggerthii</name>
    <dbReference type="NCBI Taxonomy" id="28111"/>
    <lineage>
        <taxon>Bacteria</taxon>
        <taxon>Pseudomonadati</taxon>
        <taxon>Bacteroidota</taxon>
        <taxon>Bacteroidia</taxon>
        <taxon>Bacteroidales</taxon>
        <taxon>Bacteroidaceae</taxon>
        <taxon>Bacteroides</taxon>
    </lineage>
</organism>
<sequence>MTRNILFIAAYPTANKQKEGMFQRIKAIDTEFESYNRTYLSISLVSHKNRTEEIKGNVRIVYVNWLIHFAFISKMVKSADYIYVHSLYNFKFLIGTPLKGKNITLDLHGSVPEELEFYGKRFKSLFYNEVEKIAYKHVTNLISVSHAMVDYYKMKRKLNDRIKCVIKPIYPINSISEPKTEDVDFLRKSLNINDSNVVFVYSGNLQKWQNFELMIQCIKTMSNPDYRFIIMTQEVERANEIVSKLPNSDSIVVKSVLPKDLSLYYSIAHYGFILRDDIVLNRVAAPTKLIEYLSYGLIPIVKTINIGDSVKMGYEYISYNDDLNNLSARKSGKNEKVAAAVLHLSAENNIPKILFSSL</sequence>
<accession>A0A4Q5GUV8</accession>
<keyword evidence="3" id="KW-0808">Transferase</keyword>
<dbReference type="SUPFAM" id="SSF53756">
    <property type="entry name" value="UDP-Glycosyltransferase/glycogen phosphorylase"/>
    <property type="match status" value="1"/>
</dbReference>
<reference evidence="2 6" key="1">
    <citation type="journal article" date="2019" name="Nat. Med.">
        <title>A library of human gut bacterial isolates paired with longitudinal multiomics data enables mechanistic microbiome research.</title>
        <authorList>
            <person name="Poyet M."/>
            <person name="Groussin M."/>
            <person name="Gibbons S.M."/>
            <person name="Avila-Pacheco J."/>
            <person name="Jiang X."/>
            <person name="Kearney S.M."/>
            <person name="Perrotta A.R."/>
            <person name="Berdy B."/>
            <person name="Zhao S."/>
            <person name="Lieberman T.D."/>
            <person name="Swanson P.K."/>
            <person name="Smith M."/>
            <person name="Roesemann S."/>
            <person name="Alexander J.E."/>
            <person name="Rich S.A."/>
            <person name="Livny J."/>
            <person name="Vlamakis H."/>
            <person name="Clish C."/>
            <person name="Bullock K."/>
            <person name="Deik A."/>
            <person name="Scott J."/>
            <person name="Pierce K.A."/>
            <person name="Xavier R.J."/>
            <person name="Alm E.J."/>
        </authorList>
    </citation>
    <scope>NUCLEOTIDE SEQUENCE [LARGE SCALE GENOMIC DNA]</scope>
    <source>
        <strain evidence="2 6">BIOML-A1</strain>
    </source>
</reference>
<dbReference type="InterPro" id="IPR001296">
    <property type="entry name" value="Glyco_trans_1"/>
</dbReference>
<name>A0A4Q5GUV8_9BACE</name>
<dbReference type="EMBL" id="JABAGL010000011">
    <property type="protein sequence ID" value="NME86283.1"/>
    <property type="molecule type" value="Genomic_DNA"/>
</dbReference>
<comment type="caution">
    <text evidence="4">The sequence shown here is derived from an EMBL/GenBank/DDBJ whole genome shotgun (WGS) entry which is preliminary data.</text>
</comment>
<evidence type="ECO:0000313" key="7">
    <source>
        <dbReference type="Proteomes" id="UP000520291"/>
    </source>
</evidence>
<dbReference type="GO" id="GO:0016757">
    <property type="term" value="F:glycosyltransferase activity"/>
    <property type="evidence" value="ECO:0007669"/>
    <property type="project" value="InterPro"/>
</dbReference>
<evidence type="ECO:0000313" key="2">
    <source>
        <dbReference type="EMBL" id="KAA5273181.1"/>
    </source>
</evidence>
<dbReference type="Proteomes" id="UP000335496">
    <property type="component" value="Unassembled WGS sequence"/>
</dbReference>
<evidence type="ECO:0000313" key="5">
    <source>
        <dbReference type="Proteomes" id="UP000291917"/>
    </source>
</evidence>
<evidence type="ECO:0000313" key="6">
    <source>
        <dbReference type="Proteomes" id="UP000335496"/>
    </source>
</evidence>
<keyword evidence="6" id="KW-1185">Reference proteome</keyword>
<dbReference type="Gene3D" id="3.40.50.2000">
    <property type="entry name" value="Glycogen Phosphorylase B"/>
    <property type="match status" value="2"/>
</dbReference>
<feature type="domain" description="Glycosyl transferase family 1" evidence="1">
    <location>
        <begin position="184"/>
        <end position="302"/>
    </location>
</feature>
<dbReference type="Pfam" id="PF00534">
    <property type="entry name" value="Glycos_transf_1"/>
    <property type="match status" value="1"/>
</dbReference>
<evidence type="ECO:0000259" key="1">
    <source>
        <dbReference type="Pfam" id="PF00534"/>
    </source>
</evidence>
<evidence type="ECO:0000313" key="4">
    <source>
        <dbReference type="EMBL" id="RYT72548.1"/>
    </source>
</evidence>
<dbReference type="Proteomes" id="UP000520291">
    <property type="component" value="Unassembled WGS sequence"/>
</dbReference>
<dbReference type="AlphaFoldDB" id="A0A4Q5GUV8"/>
<reference evidence="3 7" key="3">
    <citation type="submission" date="2020-04" db="EMBL/GenBank/DDBJ databases">
        <authorList>
            <person name="Hitch T.C.A."/>
            <person name="Wylensek D."/>
            <person name="Clavel T."/>
        </authorList>
    </citation>
    <scope>NUCLEOTIDE SEQUENCE [LARGE SCALE GENOMIC DNA]</scope>
    <source>
        <strain evidence="3 7">WCA3-601-WT-5E</strain>
    </source>
</reference>
<dbReference type="RefSeq" id="WP_130089022.1">
    <property type="nucleotide sequence ID" value="NZ_JABAGL010000011.1"/>
</dbReference>